<reference evidence="1" key="1">
    <citation type="journal article" date="2019" name="Sci. Rep.">
        <title>Draft genome of Tanacetum cinerariifolium, the natural source of mosquito coil.</title>
        <authorList>
            <person name="Yamashiro T."/>
            <person name="Shiraishi A."/>
            <person name="Satake H."/>
            <person name="Nakayama K."/>
        </authorList>
    </citation>
    <scope>NUCLEOTIDE SEQUENCE</scope>
</reference>
<evidence type="ECO:0000313" key="1">
    <source>
        <dbReference type="EMBL" id="GEU78514.1"/>
    </source>
</evidence>
<comment type="caution">
    <text evidence="1">The sequence shown here is derived from an EMBL/GenBank/DDBJ whole genome shotgun (WGS) entry which is preliminary data.</text>
</comment>
<sequence length="346" mass="39033">MSAKDYIATQTCELSKEELNDFLTLYPIPSGYHLILPKSNQIIFDAPLRFIYPGLTLLVVPSLPLLLSCVRFIVVSPLSTTFEGSSICGWHEQFLCVQDSIIPAKYSQLLSEQYKLYSKLFKDKLPLNIKDNPMFASFGRYPMSVRVFLDPILFLVGLKPSWEHGQQRPMIMAGGKADEELVIQPTEFTTDSKESSKPELFVVHSGSVATWIKDRMCKTRGGLSRPHVKRKLALGSLTSCATRAKTSSLKDNVPFLTVSDDDKETINKDTNMAEPNDYITATRKNFISNDNKGRMVKKYIDGFCNGGELPEMVRVGSMTYFKDHKWYDEQVNGKTIEETLALKAKV</sequence>
<organism evidence="1">
    <name type="scientific">Tanacetum cinerariifolium</name>
    <name type="common">Dalmatian daisy</name>
    <name type="synonym">Chrysanthemum cinerariifolium</name>
    <dbReference type="NCBI Taxonomy" id="118510"/>
    <lineage>
        <taxon>Eukaryota</taxon>
        <taxon>Viridiplantae</taxon>
        <taxon>Streptophyta</taxon>
        <taxon>Embryophyta</taxon>
        <taxon>Tracheophyta</taxon>
        <taxon>Spermatophyta</taxon>
        <taxon>Magnoliopsida</taxon>
        <taxon>eudicotyledons</taxon>
        <taxon>Gunneridae</taxon>
        <taxon>Pentapetalae</taxon>
        <taxon>asterids</taxon>
        <taxon>campanulids</taxon>
        <taxon>Asterales</taxon>
        <taxon>Asteraceae</taxon>
        <taxon>Asteroideae</taxon>
        <taxon>Anthemideae</taxon>
        <taxon>Anthemidinae</taxon>
        <taxon>Tanacetum</taxon>
    </lineage>
</organism>
<name>A0A6L2N1V3_TANCI</name>
<gene>
    <name evidence="1" type="ORF">Tci_050492</name>
</gene>
<proteinExistence type="predicted"/>
<accession>A0A6L2N1V3</accession>
<protein>
    <submittedName>
        <fullName evidence="1">Uncharacterized protein</fullName>
    </submittedName>
</protein>
<dbReference type="EMBL" id="BKCJ010007689">
    <property type="protein sequence ID" value="GEU78514.1"/>
    <property type="molecule type" value="Genomic_DNA"/>
</dbReference>
<dbReference type="AlphaFoldDB" id="A0A6L2N1V3"/>